<dbReference type="EMBL" id="SMGI01000001">
    <property type="protein sequence ID" value="TCK69408.1"/>
    <property type="molecule type" value="Genomic_DNA"/>
</dbReference>
<evidence type="ECO:0000313" key="2">
    <source>
        <dbReference type="EMBL" id="TCK69408.1"/>
    </source>
</evidence>
<sequence>MDSNYIPKHTKQSESIISNIKSKKQDSIAIKEKRSAIYAAFLFLIIMASITIFSASQGVIFDHLAISLFIISCILLIKMSGPTKQA</sequence>
<reference evidence="2 3" key="1">
    <citation type="journal article" date="2015" name="Stand. Genomic Sci.">
        <title>Genomic Encyclopedia of Bacterial and Archaeal Type Strains, Phase III: the genomes of soil and plant-associated and newly described type strains.</title>
        <authorList>
            <person name="Whitman W.B."/>
            <person name="Woyke T."/>
            <person name="Klenk H.P."/>
            <person name="Zhou Y."/>
            <person name="Lilburn T.G."/>
            <person name="Beck B.J."/>
            <person name="De Vos P."/>
            <person name="Vandamme P."/>
            <person name="Eisen J.A."/>
            <person name="Garrity G."/>
            <person name="Hugenholtz P."/>
            <person name="Kyrpides N.C."/>
        </authorList>
    </citation>
    <scope>NUCLEOTIDE SEQUENCE [LARGE SCALE GENOMIC DNA]</scope>
    <source>
        <strain evidence="2 3">CECT 8445</strain>
    </source>
</reference>
<dbReference type="AlphaFoldDB" id="A0A4R1KW40"/>
<dbReference type="OrthoDB" id="9900152at2"/>
<accession>A0A4R1KW40</accession>
<dbReference type="RefSeq" id="WP_132704016.1">
    <property type="nucleotide sequence ID" value="NZ_SMGI01000001.1"/>
</dbReference>
<gene>
    <name evidence="2" type="ORF">DFQ05_0929</name>
</gene>
<proteinExistence type="predicted"/>
<keyword evidence="3" id="KW-1185">Reference proteome</keyword>
<dbReference type="Proteomes" id="UP000295714">
    <property type="component" value="Unassembled WGS sequence"/>
</dbReference>
<evidence type="ECO:0000256" key="1">
    <source>
        <dbReference type="SAM" id="Phobius"/>
    </source>
</evidence>
<name>A0A4R1KW40_9FLAO</name>
<feature type="transmembrane region" description="Helical" evidence="1">
    <location>
        <begin position="59"/>
        <end position="77"/>
    </location>
</feature>
<protein>
    <submittedName>
        <fullName evidence="2">Uncharacterized protein</fullName>
    </submittedName>
</protein>
<comment type="caution">
    <text evidence="2">The sequence shown here is derived from an EMBL/GenBank/DDBJ whole genome shotgun (WGS) entry which is preliminary data.</text>
</comment>
<keyword evidence="1" id="KW-1133">Transmembrane helix</keyword>
<feature type="transmembrane region" description="Helical" evidence="1">
    <location>
        <begin position="35"/>
        <end position="53"/>
    </location>
</feature>
<keyword evidence="1" id="KW-0472">Membrane</keyword>
<evidence type="ECO:0000313" key="3">
    <source>
        <dbReference type="Proteomes" id="UP000295714"/>
    </source>
</evidence>
<keyword evidence="1" id="KW-0812">Transmembrane</keyword>
<organism evidence="2 3">
    <name type="scientific">Winogradskyella wandonensis</name>
    <dbReference type="NCBI Taxonomy" id="1442586"/>
    <lineage>
        <taxon>Bacteria</taxon>
        <taxon>Pseudomonadati</taxon>
        <taxon>Bacteroidota</taxon>
        <taxon>Flavobacteriia</taxon>
        <taxon>Flavobacteriales</taxon>
        <taxon>Flavobacteriaceae</taxon>
        <taxon>Winogradskyella</taxon>
    </lineage>
</organism>